<dbReference type="AlphaFoldDB" id="A0A1H6A4L0"/>
<protein>
    <submittedName>
        <fullName evidence="1">Uncharacterized protein</fullName>
    </submittedName>
</protein>
<sequence>MPFGKFKGFELGMVYILDPSYINWMMLETKMANYCVGDFEFLESLKVIDRFGDQGWLAHHVEADTEEFKKLWRPFVGFADIKFSGKEDYCFSSFALETNQEKLSEIPKFRISKTKLIPEEERTRYIFYPGTGISTGTVSMLPTSVSTNSRGLPSVNFLMNNEIGGFSFYPARKDLKVATSWSTKWGIGLKEFESKVTNKTPVLGCIKDGMMVITR</sequence>
<name>A0A1H6A4L0_9BACT</name>
<gene>
    <name evidence="1" type="ORF">SAMN03080598_03908</name>
</gene>
<proteinExistence type="predicted"/>
<reference evidence="2" key="1">
    <citation type="submission" date="2016-10" db="EMBL/GenBank/DDBJ databases">
        <authorList>
            <person name="Varghese N."/>
            <person name="Submissions S."/>
        </authorList>
    </citation>
    <scope>NUCLEOTIDE SEQUENCE [LARGE SCALE GENOMIC DNA]</scope>
    <source>
        <strain evidence="2">DSM 17298</strain>
    </source>
</reference>
<evidence type="ECO:0000313" key="1">
    <source>
        <dbReference type="EMBL" id="SEG43280.1"/>
    </source>
</evidence>
<accession>A0A1H6A4L0</accession>
<dbReference type="EMBL" id="FNVR01000036">
    <property type="protein sequence ID" value="SEG43280.1"/>
    <property type="molecule type" value="Genomic_DNA"/>
</dbReference>
<dbReference type="Proteomes" id="UP000236736">
    <property type="component" value="Unassembled WGS sequence"/>
</dbReference>
<keyword evidence="2" id="KW-1185">Reference proteome</keyword>
<organism evidence="1 2">
    <name type="scientific">Algoriphagus boritolerans DSM 17298 = JCM 18970</name>
    <dbReference type="NCBI Taxonomy" id="1120964"/>
    <lineage>
        <taxon>Bacteria</taxon>
        <taxon>Pseudomonadati</taxon>
        <taxon>Bacteroidota</taxon>
        <taxon>Cytophagia</taxon>
        <taxon>Cytophagales</taxon>
        <taxon>Cyclobacteriaceae</taxon>
        <taxon>Algoriphagus</taxon>
    </lineage>
</organism>
<evidence type="ECO:0000313" key="2">
    <source>
        <dbReference type="Proteomes" id="UP000236736"/>
    </source>
</evidence>
<dbReference type="STRING" id="1120964.GCA_001313265_06732"/>